<dbReference type="GO" id="GO:0016887">
    <property type="term" value="F:ATP hydrolysis activity"/>
    <property type="evidence" value="ECO:0007669"/>
    <property type="project" value="InterPro"/>
</dbReference>
<dbReference type="GO" id="GO:0005886">
    <property type="term" value="C:plasma membrane"/>
    <property type="evidence" value="ECO:0007669"/>
    <property type="project" value="UniProtKB-SubCell"/>
</dbReference>
<dbReference type="InterPro" id="IPR003593">
    <property type="entry name" value="AAA+_ATPase"/>
</dbReference>
<protein>
    <submittedName>
        <fullName evidence="10">Type I secretion system permease/ATPase</fullName>
    </submittedName>
</protein>
<dbReference type="GO" id="GO:0030256">
    <property type="term" value="C:type I protein secretion system complex"/>
    <property type="evidence" value="ECO:0007669"/>
    <property type="project" value="InterPro"/>
</dbReference>
<evidence type="ECO:0000256" key="6">
    <source>
        <dbReference type="ARBA" id="ARBA00023136"/>
    </source>
</evidence>
<dbReference type="NCBIfam" id="TIGR01842">
    <property type="entry name" value="type_I_sec_PrtD"/>
    <property type="match status" value="1"/>
</dbReference>
<dbReference type="Pfam" id="PF00005">
    <property type="entry name" value="ABC_tran"/>
    <property type="match status" value="1"/>
</dbReference>
<organism evidence="10 11">
    <name type="scientific">Paracoccus suum</name>
    <dbReference type="NCBI Taxonomy" id="2259340"/>
    <lineage>
        <taxon>Bacteria</taxon>
        <taxon>Pseudomonadati</taxon>
        <taxon>Pseudomonadota</taxon>
        <taxon>Alphaproteobacteria</taxon>
        <taxon>Rhodobacterales</taxon>
        <taxon>Paracoccaceae</taxon>
        <taxon>Paracoccus</taxon>
    </lineage>
</organism>
<feature type="transmembrane region" description="Helical" evidence="7">
    <location>
        <begin position="251"/>
        <end position="269"/>
    </location>
</feature>
<evidence type="ECO:0000313" key="11">
    <source>
        <dbReference type="Proteomes" id="UP000252023"/>
    </source>
</evidence>
<evidence type="ECO:0000256" key="4">
    <source>
        <dbReference type="ARBA" id="ARBA00022840"/>
    </source>
</evidence>
<dbReference type="GO" id="GO:0030253">
    <property type="term" value="P:protein secretion by the type I secretion system"/>
    <property type="evidence" value="ECO:0007669"/>
    <property type="project" value="InterPro"/>
</dbReference>
<keyword evidence="11" id="KW-1185">Reference proteome</keyword>
<feature type="transmembrane region" description="Helical" evidence="7">
    <location>
        <begin position="137"/>
        <end position="157"/>
    </location>
</feature>
<evidence type="ECO:0000313" key="10">
    <source>
        <dbReference type="EMBL" id="AXC48804.1"/>
    </source>
</evidence>
<dbReference type="GO" id="GO:0005524">
    <property type="term" value="F:ATP binding"/>
    <property type="evidence" value="ECO:0007669"/>
    <property type="project" value="UniProtKB-KW"/>
</dbReference>
<comment type="subcellular location">
    <subcellularLocation>
        <location evidence="1">Cell membrane</location>
        <topology evidence="1">Multi-pass membrane protein</topology>
    </subcellularLocation>
</comment>
<dbReference type="InterPro" id="IPR010128">
    <property type="entry name" value="ATPase_T1SS_PrtD-like"/>
</dbReference>
<dbReference type="PROSITE" id="PS50929">
    <property type="entry name" value="ABC_TM1F"/>
    <property type="match status" value="1"/>
</dbReference>
<reference evidence="11" key="1">
    <citation type="submission" date="2018-07" db="EMBL/GenBank/DDBJ databases">
        <title>Genome sequencing of Paracoccus sp. SC2-6.</title>
        <authorList>
            <person name="Heo J."/>
            <person name="Kim S.-J."/>
            <person name="Kwon S.-W."/>
        </authorList>
    </citation>
    <scope>NUCLEOTIDE SEQUENCE [LARGE SCALE GENOMIC DNA]</scope>
    <source>
        <strain evidence="11">SC2-6</strain>
    </source>
</reference>
<dbReference type="Proteomes" id="UP000252023">
    <property type="component" value="Chromosome"/>
</dbReference>
<evidence type="ECO:0000259" key="8">
    <source>
        <dbReference type="PROSITE" id="PS50893"/>
    </source>
</evidence>
<feature type="domain" description="ABC transporter" evidence="8">
    <location>
        <begin position="335"/>
        <end position="571"/>
    </location>
</feature>
<keyword evidence="5 7" id="KW-1133">Transmembrane helix</keyword>
<dbReference type="KEGG" id="pars:DRW48_03060"/>
<dbReference type="PANTHER" id="PTHR43394:SF1">
    <property type="entry name" value="ATP-BINDING CASSETTE SUB-FAMILY B MEMBER 10, MITOCHONDRIAL"/>
    <property type="match status" value="1"/>
</dbReference>
<evidence type="ECO:0000256" key="3">
    <source>
        <dbReference type="ARBA" id="ARBA00022741"/>
    </source>
</evidence>
<dbReference type="InterPro" id="IPR011527">
    <property type="entry name" value="ABC1_TM_dom"/>
</dbReference>
<feature type="transmembrane region" description="Helical" evidence="7">
    <location>
        <begin position="21"/>
        <end position="47"/>
    </location>
</feature>
<feature type="domain" description="ABC transmembrane type-1" evidence="9">
    <location>
        <begin position="28"/>
        <end position="304"/>
    </location>
</feature>
<keyword evidence="4" id="KW-0067">ATP-binding</keyword>
<keyword evidence="6 7" id="KW-0472">Membrane</keyword>
<evidence type="ECO:0000256" key="5">
    <source>
        <dbReference type="ARBA" id="ARBA00022989"/>
    </source>
</evidence>
<dbReference type="InterPro" id="IPR036640">
    <property type="entry name" value="ABC1_TM_sf"/>
</dbReference>
<dbReference type="InterPro" id="IPR039421">
    <property type="entry name" value="Type_1_exporter"/>
</dbReference>
<dbReference type="SMART" id="SM00382">
    <property type="entry name" value="AAA"/>
    <property type="match status" value="1"/>
</dbReference>
<evidence type="ECO:0000259" key="9">
    <source>
        <dbReference type="PROSITE" id="PS50929"/>
    </source>
</evidence>
<evidence type="ECO:0000256" key="1">
    <source>
        <dbReference type="ARBA" id="ARBA00004651"/>
    </source>
</evidence>
<feature type="transmembrane region" description="Helical" evidence="7">
    <location>
        <begin position="163"/>
        <end position="182"/>
    </location>
</feature>
<dbReference type="PROSITE" id="PS50893">
    <property type="entry name" value="ABC_TRANSPORTER_2"/>
    <property type="match status" value="1"/>
</dbReference>
<evidence type="ECO:0000256" key="7">
    <source>
        <dbReference type="SAM" id="Phobius"/>
    </source>
</evidence>
<evidence type="ECO:0000256" key="2">
    <source>
        <dbReference type="ARBA" id="ARBA00022692"/>
    </source>
</evidence>
<dbReference type="InterPro" id="IPR027417">
    <property type="entry name" value="P-loop_NTPase"/>
</dbReference>
<dbReference type="Gene3D" id="1.20.1560.10">
    <property type="entry name" value="ABC transporter type 1, transmembrane domain"/>
    <property type="match status" value="1"/>
</dbReference>
<gene>
    <name evidence="10" type="ORF">DRW48_03060</name>
</gene>
<dbReference type="InterPro" id="IPR017871">
    <property type="entry name" value="ABC_transporter-like_CS"/>
</dbReference>
<dbReference type="RefSeq" id="WP_114075123.1">
    <property type="nucleotide sequence ID" value="NZ_CP030918.1"/>
</dbReference>
<keyword evidence="3" id="KW-0547">Nucleotide-binding</keyword>
<dbReference type="Pfam" id="PF00664">
    <property type="entry name" value="ABC_membrane"/>
    <property type="match status" value="1"/>
</dbReference>
<feature type="transmembrane region" description="Helical" evidence="7">
    <location>
        <begin position="59"/>
        <end position="79"/>
    </location>
</feature>
<dbReference type="OrthoDB" id="9808328at2"/>
<dbReference type="GO" id="GO:0015421">
    <property type="term" value="F:ABC-type oligopeptide transporter activity"/>
    <property type="evidence" value="ECO:0007669"/>
    <property type="project" value="TreeGrafter"/>
</dbReference>
<keyword evidence="2 7" id="KW-0812">Transmembrane</keyword>
<dbReference type="SUPFAM" id="SSF90123">
    <property type="entry name" value="ABC transporter transmembrane region"/>
    <property type="match status" value="1"/>
</dbReference>
<dbReference type="EMBL" id="CP030918">
    <property type="protein sequence ID" value="AXC48804.1"/>
    <property type="molecule type" value="Genomic_DNA"/>
</dbReference>
<accession>A0A344PHE9</accession>
<dbReference type="PANTHER" id="PTHR43394">
    <property type="entry name" value="ATP-DEPENDENT PERMEASE MDL1, MITOCHONDRIAL"/>
    <property type="match status" value="1"/>
</dbReference>
<dbReference type="AlphaFoldDB" id="A0A344PHE9"/>
<dbReference type="PROSITE" id="PS00211">
    <property type="entry name" value="ABC_TRANSPORTER_1"/>
    <property type="match status" value="1"/>
</dbReference>
<dbReference type="SUPFAM" id="SSF52540">
    <property type="entry name" value="P-loop containing nucleoside triphosphate hydrolases"/>
    <property type="match status" value="1"/>
</dbReference>
<dbReference type="InterPro" id="IPR003439">
    <property type="entry name" value="ABC_transporter-like_ATP-bd"/>
</dbReference>
<dbReference type="Gene3D" id="3.40.50.300">
    <property type="entry name" value="P-loop containing nucleotide triphosphate hydrolases"/>
    <property type="match status" value="1"/>
</dbReference>
<sequence length="580" mass="62020">MAQAPMRHDGRKELASARATGWSLLVPVGLFSIAVNILMLTGPLFMLQVYDRVLSSRSVPTLAALFALITFLFLLMGVIDLMRNRVMLRVAARFQERMEGRVFAASLQEGGESGNEHVVKAGLRDLDSIYRLVSSPLLLALFDLPFAPFFMAAVFLLHPVLGYVALAGAAFLVVVTLLNQWLSRAPLHQAMLSGAQADRMSELYRDAGELVGALGMRGAAYARWKAARDSATGASVVGADRAATFTVMSRTFRLFLQSALLAAGAWLVLRQEVTPGAMIASSILMGRALAPVEQVVGGWSMVQRAQDGWARLAALLSRQPPVQRRTALPRPPARLEVNHLSVVPPGQQIATLRGVSFSLSPGQAMGVIGPSGAGKTTLAKALIGGWPPGAGTIRLGGATLDQYEPDVLGRLIGYLPQQVMLFDGTIAENIARLSERPDAERVVAAATAANAHRMILDLPQGYDTRVTQTGGRLSGGQIQRIGLARALYDEPVLFILDEPNSNLDNDGSLALNQAIRAIKARGGAVIIMAHRPAAISECDVLLMLDSGMRRAFGPRDEVLKSMVKNAEEIRRGAGTGTGVA</sequence>
<name>A0A344PHE9_9RHOB</name>
<proteinExistence type="predicted"/>